<accession>A0AAV5KRN3</accession>
<organism evidence="1 2">
    <name type="scientific">Rubroshorea leprosula</name>
    <dbReference type="NCBI Taxonomy" id="152421"/>
    <lineage>
        <taxon>Eukaryota</taxon>
        <taxon>Viridiplantae</taxon>
        <taxon>Streptophyta</taxon>
        <taxon>Embryophyta</taxon>
        <taxon>Tracheophyta</taxon>
        <taxon>Spermatophyta</taxon>
        <taxon>Magnoliopsida</taxon>
        <taxon>eudicotyledons</taxon>
        <taxon>Gunneridae</taxon>
        <taxon>Pentapetalae</taxon>
        <taxon>rosids</taxon>
        <taxon>malvids</taxon>
        <taxon>Malvales</taxon>
        <taxon>Dipterocarpaceae</taxon>
        <taxon>Rubroshorea</taxon>
    </lineage>
</organism>
<comment type="caution">
    <text evidence="1">The sequence shown here is derived from an EMBL/GenBank/DDBJ whole genome shotgun (WGS) entry which is preliminary data.</text>
</comment>
<evidence type="ECO:0000313" key="1">
    <source>
        <dbReference type="EMBL" id="GKV27304.1"/>
    </source>
</evidence>
<dbReference type="EMBL" id="BPVZ01000075">
    <property type="protein sequence ID" value="GKV27304.1"/>
    <property type="molecule type" value="Genomic_DNA"/>
</dbReference>
<evidence type="ECO:0000313" key="2">
    <source>
        <dbReference type="Proteomes" id="UP001054252"/>
    </source>
</evidence>
<sequence length="66" mass="7240">MPIHQDPTVNKLADNKKKDDLVEAFGSMSTCAIDDETKASMATMPVHGKPLVTCSVEFFPLLTFNL</sequence>
<name>A0AAV5KRN3_9ROSI</name>
<gene>
    <name evidence="1" type="ORF">SLEP1_g36490</name>
</gene>
<dbReference type="Proteomes" id="UP001054252">
    <property type="component" value="Unassembled WGS sequence"/>
</dbReference>
<reference evidence="1 2" key="1">
    <citation type="journal article" date="2021" name="Commun. Biol.">
        <title>The genome of Shorea leprosula (Dipterocarpaceae) highlights the ecological relevance of drought in aseasonal tropical rainforests.</title>
        <authorList>
            <person name="Ng K.K.S."/>
            <person name="Kobayashi M.J."/>
            <person name="Fawcett J.A."/>
            <person name="Hatakeyama M."/>
            <person name="Paape T."/>
            <person name="Ng C.H."/>
            <person name="Ang C.C."/>
            <person name="Tnah L.H."/>
            <person name="Lee C.T."/>
            <person name="Nishiyama T."/>
            <person name="Sese J."/>
            <person name="O'Brien M.J."/>
            <person name="Copetti D."/>
            <person name="Mohd Noor M.I."/>
            <person name="Ong R.C."/>
            <person name="Putra M."/>
            <person name="Sireger I.Z."/>
            <person name="Indrioko S."/>
            <person name="Kosugi Y."/>
            <person name="Izuno A."/>
            <person name="Isagi Y."/>
            <person name="Lee S.L."/>
            <person name="Shimizu K.K."/>
        </authorList>
    </citation>
    <scope>NUCLEOTIDE SEQUENCE [LARGE SCALE GENOMIC DNA]</scope>
    <source>
        <strain evidence="1">214</strain>
    </source>
</reference>
<keyword evidence="2" id="KW-1185">Reference proteome</keyword>
<proteinExistence type="predicted"/>
<protein>
    <submittedName>
        <fullName evidence="1">Uncharacterized protein</fullName>
    </submittedName>
</protein>
<dbReference type="AlphaFoldDB" id="A0AAV5KRN3"/>